<feature type="region of interest" description="Disordered" evidence="2">
    <location>
        <begin position="726"/>
        <end position="759"/>
    </location>
</feature>
<dbReference type="SUPFAM" id="SSF57667">
    <property type="entry name" value="beta-beta-alpha zinc fingers"/>
    <property type="match status" value="2"/>
</dbReference>
<reference evidence="4" key="1">
    <citation type="journal article" date="2012" name="Nat. Genet.">
        <title>Whole-genome sequence of Schistosoma haematobium.</title>
        <authorList>
            <person name="Young N.D."/>
            <person name="Jex A.R."/>
            <person name="Li B."/>
            <person name="Liu S."/>
            <person name="Yang L."/>
            <person name="Xiong Z."/>
            <person name="Li Y."/>
            <person name="Cantacessi C."/>
            <person name="Hall R.S."/>
            <person name="Xu X."/>
            <person name="Chen F."/>
            <person name="Wu X."/>
            <person name="Zerlotini A."/>
            <person name="Oliveira G."/>
            <person name="Hofmann A."/>
            <person name="Zhang G."/>
            <person name="Fang X."/>
            <person name="Kang Y."/>
            <person name="Campbell B.E."/>
            <person name="Loukas A."/>
            <person name="Ranganathan S."/>
            <person name="Rollinson D."/>
            <person name="Rinaldi G."/>
            <person name="Brindley P.J."/>
            <person name="Yang H."/>
            <person name="Wang J."/>
            <person name="Wang J."/>
            <person name="Gasser R.B."/>
        </authorList>
    </citation>
    <scope>NUCLEOTIDE SEQUENCE</scope>
</reference>
<feature type="compositionally biased region" description="Low complexity" evidence="2">
    <location>
        <begin position="737"/>
        <end position="758"/>
    </location>
</feature>
<feature type="region of interest" description="Disordered" evidence="2">
    <location>
        <begin position="60"/>
        <end position="98"/>
    </location>
</feature>
<keyword evidence="1" id="KW-0863">Zinc-finger</keyword>
<feature type="compositionally biased region" description="Low complexity" evidence="2">
    <location>
        <begin position="61"/>
        <end position="98"/>
    </location>
</feature>
<dbReference type="CTD" id="24591898"/>
<reference evidence="4" key="2">
    <citation type="journal article" date="2019" name="Gigascience">
        <title>High-quality Schistosoma haematobium genome achieved by single-molecule and long-range sequencing.</title>
        <authorList>
            <person name="Stroehlein A.J."/>
            <person name="Korhonen P.K."/>
            <person name="Chong T.M."/>
            <person name="Lim Y.L."/>
            <person name="Chan K.G."/>
            <person name="Webster B."/>
            <person name="Rollinson D."/>
            <person name="Brindley P.J."/>
            <person name="Gasser R.B."/>
            <person name="Young N.D."/>
        </authorList>
    </citation>
    <scope>NUCLEOTIDE SEQUENCE</scope>
</reference>
<feature type="domain" description="C2H2-type" evidence="3">
    <location>
        <begin position="1477"/>
        <end position="1505"/>
    </location>
</feature>
<evidence type="ECO:0000313" key="4">
    <source>
        <dbReference type="EMBL" id="KAH9583577.1"/>
    </source>
</evidence>
<feature type="region of interest" description="Disordered" evidence="2">
    <location>
        <begin position="416"/>
        <end position="438"/>
    </location>
</feature>
<dbReference type="Gene3D" id="3.30.160.60">
    <property type="entry name" value="Classic Zinc Finger"/>
    <property type="match status" value="2"/>
</dbReference>
<accession>A0A922LH96</accession>
<keyword evidence="1" id="KW-0479">Metal-binding</keyword>
<dbReference type="SMART" id="SM00355">
    <property type="entry name" value="ZnF_C2H2"/>
    <property type="match status" value="6"/>
</dbReference>
<feature type="domain" description="C2H2-type" evidence="3">
    <location>
        <begin position="769"/>
        <end position="796"/>
    </location>
</feature>
<keyword evidence="1" id="KW-0862">Zinc</keyword>
<evidence type="ECO:0000259" key="3">
    <source>
        <dbReference type="PROSITE" id="PS50157"/>
    </source>
</evidence>
<keyword evidence="5" id="KW-1185">Reference proteome</keyword>
<protein>
    <recommendedName>
        <fullName evidence="3">C2H2-type domain-containing protein</fullName>
    </recommendedName>
</protein>
<dbReference type="PROSITE" id="PS00028">
    <property type="entry name" value="ZINC_FINGER_C2H2_1"/>
    <property type="match status" value="2"/>
</dbReference>
<reference evidence="4" key="3">
    <citation type="submission" date="2021-06" db="EMBL/GenBank/DDBJ databases">
        <title>Chromosome-level genome assembly for S. haematobium.</title>
        <authorList>
            <person name="Stroehlein A.J."/>
        </authorList>
    </citation>
    <scope>NUCLEOTIDE SEQUENCE</scope>
</reference>
<evidence type="ECO:0000256" key="1">
    <source>
        <dbReference type="PROSITE-ProRule" id="PRU00042"/>
    </source>
</evidence>
<organism evidence="4 5">
    <name type="scientific">Schistosoma haematobium</name>
    <name type="common">Blood fluke</name>
    <dbReference type="NCBI Taxonomy" id="6185"/>
    <lineage>
        <taxon>Eukaryota</taxon>
        <taxon>Metazoa</taxon>
        <taxon>Spiralia</taxon>
        <taxon>Lophotrochozoa</taxon>
        <taxon>Platyhelminthes</taxon>
        <taxon>Trematoda</taxon>
        <taxon>Digenea</taxon>
        <taxon>Strigeidida</taxon>
        <taxon>Schistosomatoidea</taxon>
        <taxon>Schistosomatidae</taxon>
        <taxon>Schistosoma</taxon>
    </lineage>
</organism>
<feature type="compositionally biased region" description="Basic and acidic residues" evidence="2">
    <location>
        <begin position="1613"/>
        <end position="1627"/>
    </location>
</feature>
<feature type="compositionally biased region" description="Basic and acidic residues" evidence="2">
    <location>
        <begin position="382"/>
        <end position="391"/>
    </location>
</feature>
<dbReference type="KEGG" id="shx:MS3_00007934"/>
<feature type="region of interest" description="Disordered" evidence="2">
    <location>
        <begin position="1644"/>
        <end position="1667"/>
    </location>
</feature>
<dbReference type="RefSeq" id="XP_051066847.1">
    <property type="nucleotide sequence ID" value="XM_051216270.1"/>
</dbReference>
<sequence>MNENTQFNTTQRLNKISSELLSHEDNDKYDSLQKFSCETSLSCSSPSVSLTISMSSPLKITTSKPMSTTVTTTTMNNSPKSSSSSSSSSSLSPSSSSILSSMNSLKRARFDSNQTNNNNIDNKSFSPNQFTCPCGRTMLDSSEFMEHACQCHEFMMTASNFAEVIAKNTAMVMSSEWNKCFQSANLNNFSMNSVRNNNNNNDNNVLVKNNANNKGNSSLFQSALDLSFRSNEIPSSCVSSTSSPSIISSLNNYYNNSNNNTTNNRHVSSHVSCPQCSFTSTDISVLCKHFELEHDNTGQFTCSKCNESYDQLIYYLKHQLFDNCLNSSDCFDRFSSPTTITNTNTIITTDTSSSLKTMITSTNTDSMMSSSDTPNYYSIKNNQDHEKDHRHYQSQQQQYQNSHRQRYNHLKQMHHLPRNHSSSSSPTSSPSRIRSSNDQYNDVSMLDKKLVCNACHQTGFQHTGELINHLTECPKFISFTGNIGNIIGSTITNESNTTNTTATNITDIINHSNSNNMNSLNLHIKNTQTPSTINQSQQYNHGTCVSPLLNGLINNSTFDFEKNFNDLLKSSCGSSTFHNYLTTTNTTTNNNNNNHFSSSSRFPCNSTLSDNNDSNNKTYHHKNVNLCSPYSSHGINSQNSYSHFLSNLQSLGKSYYNDTTKSSSTTLSLDSSIDSPMIELNLSNNDTYNCTTSVNSLHMSEFNTNQHINSHPAPLYHGRMEELTTDHHHDQHHRQSHQSQQNNSMNNLPPPSSSTTTSIENITDLSRPFKCCHCIKAFKSKALLDQHMHIHYPPKYTCRYCAKKYRWPPVFYHHQRTCKKRPTTSTACTNNDINNTTITVTMSTNTTHNNQHNSNNSSMKRNHHHHHHNLNYSDIRKNFPITSDSLTSLRSINSQMNDTFHNSLTSLRNPNGNLNGSETLSSYGHSLCLPPFNSNSSASLMELSNNSNIFHNNSNNNNHDDDATLMPPPHLNNFTALAAAAAAAAAMSMHFQIPPFSNIPPPPLGFTNSFTSSSTATTTATSLTMVSPYHHPMNTPSPSISLPSLPTSSSSTRLQFGSNLFNQSLSSFSSINRSNLLPPFTTQSIFQSSHFVPPLLVPNSNESIDCNYLPEPSSFQPELNFPFNSVLSSIASKLTTTASSSSPMSSLSSPTKNNHAIDASNSQVNILNNLLCVCGVRFNEISSYISHISNCNFLKNLVLQSFSSTLSQSEFPVLPTTTTVTTLLSSPSSSLSSPSPPMMTSYKQTSSLFPFDTTVISNKFHPQDDVQNDDTHHEQPGKCKNSIVNNLITSNDNCNSLNETNIQQESLKHEEKINEKTNYNEISTFVQIDQLNSSKNNHETDQLHKNNIDLKESPNEPNRSPLNSLYQIENNLLSDRQITINSSNNSFITTMVNVLTNTSSMTDNQCPELQDSPCQIPKNHLNSPSQTSSFQISSSPTIDVIDHDRLDYHSQSNNSNNSPENINSISTTISTLVNSPKSCYHCGKEFSSRLSLKQHVEGKHSTEGKYCCPGCSKRYRWGASYYYHKKSCPAVREQSPVPSDIVNQLSLSGSEDNSSLSSINSPISPSKIKPTEEYNFEEKYIEGVEDEKGEEDQNCGDNDYDNDPHIEDDENENEKKEEQEDEFKHDSNNSFKLCISHKKYLRSSSRNSDLRRNSMKGSYSNKNDNLNNTSSIQSKFIKHQIQNKQICQTIKEDSLICDINAFPLETNS</sequence>
<feature type="compositionally biased region" description="Basic and acidic residues" evidence="2">
    <location>
        <begin position="1569"/>
        <end position="1582"/>
    </location>
</feature>
<dbReference type="GO" id="GO:0008270">
    <property type="term" value="F:zinc ion binding"/>
    <property type="evidence" value="ECO:0007669"/>
    <property type="project" value="UniProtKB-KW"/>
</dbReference>
<feature type="compositionally biased region" description="Low complexity" evidence="2">
    <location>
        <begin position="1546"/>
        <end position="1566"/>
    </location>
</feature>
<proteinExistence type="predicted"/>
<dbReference type="PROSITE" id="PS50157">
    <property type="entry name" value="ZINC_FINGER_C2H2_2"/>
    <property type="match status" value="2"/>
</dbReference>
<dbReference type="InterPro" id="IPR013087">
    <property type="entry name" value="Znf_C2H2_type"/>
</dbReference>
<dbReference type="EMBL" id="AMPZ03000005">
    <property type="protein sequence ID" value="KAH9583577.1"/>
    <property type="molecule type" value="Genomic_DNA"/>
</dbReference>
<feature type="compositionally biased region" description="Acidic residues" evidence="2">
    <location>
        <begin position="1583"/>
        <end position="1612"/>
    </location>
</feature>
<feature type="region of interest" description="Disordered" evidence="2">
    <location>
        <begin position="1542"/>
        <end position="1628"/>
    </location>
</feature>
<comment type="caution">
    <text evidence="4">The sequence shown here is derived from an EMBL/GenBank/DDBJ whole genome shotgun (WGS) entry which is preliminary data.</text>
</comment>
<reference evidence="4" key="4">
    <citation type="journal article" date="2022" name="PLoS Pathog.">
        <title>Chromosome-level genome of Schistosoma haematobium underpins genome-wide explorations of molecular variation.</title>
        <authorList>
            <person name="Stroehlein A.J."/>
            <person name="Korhonen P.K."/>
            <person name="Lee V.V."/>
            <person name="Ralph S.A."/>
            <person name="Mentink-Kane M."/>
            <person name="You H."/>
            <person name="McManus D.P."/>
            <person name="Tchuente L.T."/>
            <person name="Stothard J.R."/>
            <person name="Kaur P."/>
            <person name="Dudchenko O."/>
            <person name="Aiden E.L."/>
            <person name="Yang B."/>
            <person name="Yang H."/>
            <person name="Emery A.M."/>
            <person name="Webster B.L."/>
            <person name="Brindley P.J."/>
            <person name="Rollinson D."/>
            <person name="Chang B.C.H."/>
            <person name="Gasser R.B."/>
            <person name="Young N.D."/>
        </authorList>
    </citation>
    <scope>NUCLEOTIDE SEQUENCE</scope>
</reference>
<feature type="compositionally biased region" description="Polar residues" evidence="2">
    <location>
        <begin position="1655"/>
        <end position="1667"/>
    </location>
</feature>
<feature type="compositionally biased region" description="Low complexity" evidence="2">
    <location>
        <begin position="421"/>
        <end position="436"/>
    </location>
</feature>
<gene>
    <name evidence="4" type="ORF">MS3_00007934</name>
</gene>
<name>A0A922LH96_SCHHA</name>
<dbReference type="Proteomes" id="UP000471633">
    <property type="component" value="Unassembled WGS sequence"/>
</dbReference>
<evidence type="ECO:0000256" key="2">
    <source>
        <dbReference type="SAM" id="MobiDB-lite"/>
    </source>
</evidence>
<feature type="region of interest" description="Disordered" evidence="2">
    <location>
        <begin position="363"/>
        <end position="402"/>
    </location>
</feature>
<dbReference type="GeneID" id="24591898"/>
<evidence type="ECO:0000313" key="5">
    <source>
        <dbReference type="Proteomes" id="UP000471633"/>
    </source>
</evidence>
<feature type="compositionally biased region" description="Low complexity" evidence="2">
    <location>
        <begin position="363"/>
        <end position="373"/>
    </location>
</feature>
<feature type="compositionally biased region" description="Low complexity" evidence="2">
    <location>
        <begin position="393"/>
        <end position="402"/>
    </location>
</feature>
<dbReference type="InterPro" id="IPR036236">
    <property type="entry name" value="Znf_C2H2_sf"/>
</dbReference>